<dbReference type="InterPro" id="IPR016024">
    <property type="entry name" value="ARM-type_fold"/>
</dbReference>
<comment type="caution">
    <text evidence="3">The sequence shown here is derived from an EMBL/GenBank/DDBJ whole genome shotgun (WGS) entry which is preliminary data.</text>
</comment>
<feature type="compositionally biased region" description="Low complexity" evidence="1">
    <location>
        <begin position="17"/>
        <end position="27"/>
    </location>
</feature>
<feature type="compositionally biased region" description="Pro residues" evidence="1">
    <location>
        <begin position="1"/>
        <end position="12"/>
    </location>
</feature>
<keyword evidence="4" id="KW-1185">Reference proteome</keyword>
<gene>
    <name evidence="3" type="ORF">P43SY_006786</name>
</gene>
<evidence type="ECO:0000313" key="3">
    <source>
        <dbReference type="EMBL" id="KAJ0392441.1"/>
    </source>
</evidence>
<dbReference type="AlphaFoldDB" id="A0AAD5LAM5"/>
<dbReference type="Pfam" id="PF25458">
    <property type="entry name" value="INTS4_C"/>
    <property type="match status" value="1"/>
</dbReference>
<evidence type="ECO:0000313" key="4">
    <source>
        <dbReference type="Proteomes" id="UP001209570"/>
    </source>
</evidence>
<protein>
    <recommendedName>
        <fullName evidence="2">Integrator complex subunit 4/Protein SIEL C-terminal Ig-like domain-containing protein</fullName>
    </recommendedName>
</protein>
<accession>A0AAD5LAM5</accession>
<organism evidence="3 4">
    <name type="scientific">Pythium insidiosum</name>
    <name type="common">Pythiosis disease agent</name>
    <dbReference type="NCBI Taxonomy" id="114742"/>
    <lineage>
        <taxon>Eukaryota</taxon>
        <taxon>Sar</taxon>
        <taxon>Stramenopiles</taxon>
        <taxon>Oomycota</taxon>
        <taxon>Peronosporomycetes</taxon>
        <taxon>Pythiales</taxon>
        <taxon>Pythiaceae</taxon>
        <taxon>Pythium</taxon>
    </lineage>
</organism>
<dbReference type="SUPFAM" id="SSF48371">
    <property type="entry name" value="ARM repeat"/>
    <property type="match status" value="1"/>
</dbReference>
<feature type="region of interest" description="Disordered" evidence="1">
    <location>
        <begin position="1"/>
        <end position="45"/>
    </location>
</feature>
<feature type="domain" description="Integrator complex subunit 4/Protein SIEL C-terminal Ig-like" evidence="2">
    <location>
        <begin position="723"/>
        <end position="837"/>
    </location>
</feature>
<name>A0AAD5LAM5_PYTIN</name>
<dbReference type="InterPro" id="IPR057412">
    <property type="entry name" value="INTS4_C"/>
</dbReference>
<proteinExistence type="predicted"/>
<dbReference type="EMBL" id="JAKCXM010000635">
    <property type="protein sequence ID" value="KAJ0392441.1"/>
    <property type="molecule type" value="Genomic_DNA"/>
</dbReference>
<evidence type="ECO:0000256" key="1">
    <source>
        <dbReference type="SAM" id="MobiDB-lite"/>
    </source>
</evidence>
<evidence type="ECO:0000259" key="2">
    <source>
        <dbReference type="Pfam" id="PF25458"/>
    </source>
</evidence>
<dbReference type="Proteomes" id="UP001209570">
    <property type="component" value="Unassembled WGS sequence"/>
</dbReference>
<sequence length="849" mass="89590">MAAPPASPSPPPKRARLSSPSSSASSPRSRKNGDAPPLSLRFDGGGGSALSAASTLEELRRRLLHATTDPHLQARLLLAFGAAARAPAAHTESAIDFLFSFLQQNQQRGGGAGDADGATANANSTVVVGAIVRGLRALLAVKPRVVEPMIQLDAMAEQLTQCVSVAEDSKLRADMTRIVLDCLVLAGSAAAAVELLDVCVQDHDAGLRGVCLRGFLRLVDRGERLPAAVCARLETLLVRLLARSPVTDVRQQSARLLSALALTQPTVAAQPTALVLAAAARDPAAAVRVELALALRELGASLDGPDARSQLLLKTQISEALEDVDAQHVRMMASGALLTLLEDDDKQVAVEASRTILLWSEAGVSRDAVLRVVHAHVDAVVAHGRASPRDGALALLSGLGRLLALLQQQGGSEAYWLSSEEIQYLLSAVPSDDPRVLRAVCRVLSSLTLAHQRLVATSIVDMLTRLSTQSVAELMPSGREAFRRSVAGAVAAVGRCLAPGASTLPSPLMQRLKGAATAKDGLQYRAFCSRALLAALSSNSTDQSPSIAVRAGDSSSAELAASLAQTLRAIAARIRGRLEQMPPASQSLHALGAVERSLQELEKLTLEIDARCGSSLPRAAQRDVLEAMTLTRVARLIADRALPMSSVVERIKAAALEAPDDASAARLQQAVAPPDVRRDRLASVVVERLEQWRPTALLLAMDSGASRLRVASASIVAPLPLPSPSPSQEPREVASQLPLCLRVHCVLQNVASLTQVAVRAELPDGRIVLTPLSPERCRVHERHVAEGEAHVSVRVPAFSDPTQLWLSVCLRSSRQAATQDAALVPISPAVAVSIQHRALATSSRHNSRS</sequence>
<reference evidence="3" key="1">
    <citation type="submission" date="2021-12" db="EMBL/GenBank/DDBJ databases">
        <title>Prjna785345.</title>
        <authorList>
            <person name="Rujirawat T."/>
            <person name="Krajaejun T."/>
        </authorList>
    </citation>
    <scope>NUCLEOTIDE SEQUENCE</scope>
    <source>
        <strain evidence="3">Pi057C3</strain>
    </source>
</reference>